<proteinExistence type="predicted"/>
<accession>A0AAU7QVW0</accession>
<evidence type="ECO:0000313" key="1">
    <source>
        <dbReference type="EMBL" id="XBT79435.1"/>
    </source>
</evidence>
<protein>
    <recommendedName>
        <fullName evidence="2">Flavin reductase</fullName>
    </recommendedName>
</protein>
<dbReference type="RefSeq" id="WP_349875952.1">
    <property type="nucleotide sequence ID" value="NZ_CP157974.1"/>
</dbReference>
<evidence type="ECO:0008006" key="2">
    <source>
        <dbReference type="Google" id="ProtNLM"/>
    </source>
</evidence>
<dbReference type="EMBL" id="CP157974">
    <property type="protein sequence ID" value="XBT79435.1"/>
    <property type="molecule type" value="Genomic_DNA"/>
</dbReference>
<name>A0AAU7QVW0_9ACTN</name>
<organism evidence="1">
    <name type="scientific">Micromonospora sp. HUAS YX12</name>
    <dbReference type="NCBI Taxonomy" id="3156396"/>
    <lineage>
        <taxon>Bacteria</taxon>
        <taxon>Bacillati</taxon>
        <taxon>Actinomycetota</taxon>
        <taxon>Actinomycetes</taxon>
        <taxon>Micromonosporales</taxon>
        <taxon>Micromonosporaceae</taxon>
        <taxon>Micromonospora</taxon>
    </lineage>
</organism>
<dbReference type="AlphaFoldDB" id="A0AAU7QVW0"/>
<sequence length="89" mass="9913">MSTGARPHLPVRPLWICKRCAHPWPCAEARLALLAEYAADRLALSVYLCGQLYDAAQELHRLNPHESPSPQALFARFVGWAPLRSPPLA</sequence>
<gene>
    <name evidence="1" type="ORF">ABIH81_17270</name>
</gene>
<reference evidence="1" key="1">
    <citation type="submission" date="2024-06" db="EMBL/GenBank/DDBJ databases">
        <title>Micromonospora sp. strain HUAS YX12 genome sequences.</title>
        <authorList>
            <person name="Mo P."/>
        </authorList>
    </citation>
    <scope>NUCLEOTIDE SEQUENCE</scope>
    <source>
        <strain evidence="1">HUAS YX12</strain>
    </source>
</reference>